<evidence type="ECO:0000313" key="1">
    <source>
        <dbReference type="EMBL" id="BAV94481.1"/>
    </source>
</evidence>
<organism evidence="1 2">
    <name type="scientific">Ichthyobacterium seriolicida</name>
    <dbReference type="NCBI Taxonomy" id="242600"/>
    <lineage>
        <taxon>Bacteria</taxon>
        <taxon>Pseudomonadati</taxon>
        <taxon>Bacteroidota</taxon>
        <taxon>Flavobacteriia</taxon>
        <taxon>Flavobacteriales</taxon>
        <taxon>Ichthyobacteriaceae</taxon>
        <taxon>Ichthyobacterium</taxon>
    </lineage>
</organism>
<dbReference type="KEGG" id="ise:JBKA6_0468"/>
<gene>
    <name evidence="1" type="ORF">JBKA6_0468</name>
</gene>
<name>A0A1J1DXC7_9FLAO</name>
<proteinExistence type="predicted"/>
<evidence type="ECO:0000313" key="2">
    <source>
        <dbReference type="Proteomes" id="UP000243197"/>
    </source>
</evidence>
<sequence>MSSSNSIFIELELLLNKNFLSPIGVRSKFFILFIFLTTICLSQDNSEKFLPLNIEEIIEQCYTSQNINNEYTCMKEITGILEQAEKEFINTSKSLYYVYYWKAYLSYKHSFLILKNNDLNEQEKKVKIKNIIEKGLEGLNNIENKNSETYSLLALLISMKYIYTPRQNILQLMNENKKALEFSMIDGENNTRAYYVNASYDFYTPKQYGGGKKAESLLLKAISIKEKIRLPIEPKWGKKRILKTFN</sequence>
<dbReference type="EMBL" id="AP014564">
    <property type="protein sequence ID" value="BAV94481.1"/>
    <property type="molecule type" value="Genomic_DNA"/>
</dbReference>
<keyword evidence="2" id="KW-1185">Reference proteome</keyword>
<reference evidence="1 2" key="1">
    <citation type="submission" date="2014-03" db="EMBL/GenBank/DDBJ databases">
        <title>complete genome sequence of Flavobacteriaceae bacterium JBKA-6.</title>
        <authorList>
            <person name="Takano T."/>
            <person name="Nakamura Y."/>
            <person name="Takuma S."/>
            <person name="Yasuike M."/>
            <person name="Matsuyama T."/>
            <person name="Sakai T."/>
            <person name="Fujiwara A."/>
            <person name="Kimoto K."/>
            <person name="Fukuda Y."/>
            <person name="Kondo H."/>
            <person name="Hirono I."/>
            <person name="Nakayasu C."/>
        </authorList>
    </citation>
    <scope>NUCLEOTIDE SEQUENCE [LARGE SCALE GENOMIC DNA]</scope>
    <source>
        <strain evidence="1 2">JBKA-6</strain>
    </source>
</reference>
<dbReference type="AlphaFoldDB" id="A0A1J1DXC7"/>
<accession>A0A1J1DXC7</accession>
<dbReference type="Proteomes" id="UP000243197">
    <property type="component" value="Chromosome"/>
</dbReference>
<protein>
    <submittedName>
        <fullName evidence="1">Uncharacterized protein</fullName>
    </submittedName>
</protein>